<dbReference type="InterPro" id="IPR000923">
    <property type="entry name" value="BlueCu_1"/>
</dbReference>
<dbReference type="InterPro" id="IPR036514">
    <property type="entry name" value="SGNH_hydro_sf"/>
</dbReference>
<evidence type="ECO:0000256" key="3">
    <source>
        <dbReference type="ARBA" id="ARBA00022982"/>
    </source>
</evidence>
<dbReference type="SUPFAM" id="SSF49503">
    <property type="entry name" value="Cupredoxins"/>
    <property type="match status" value="1"/>
</dbReference>
<dbReference type="InterPro" id="IPR028871">
    <property type="entry name" value="BlueCu_1_BS"/>
</dbReference>
<dbReference type="Gene3D" id="1.25.10.10">
    <property type="entry name" value="Leucine-rich Repeat Variant"/>
    <property type="match status" value="1"/>
</dbReference>
<keyword evidence="4" id="KW-0186">Copper</keyword>
<feature type="domain" description="SGNH hydrolase-type esterase" evidence="7">
    <location>
        <begin position="47"/>
        <end position="216"/>
    </location>
</feature>
<dbReference type="EMBL" id="BKAG01000016">
    <property type="protein sequence ID" value="GEP43337.1"/>
    <property type="molecule type" value="Genomic_DNA"/>
</dbReference>
<dbReference type="PANTHER" id="PTHR33546">
    <property type="entry name" value="LARGE, MULTIFUNCTIONAL SECRETED PROTEIN-RELATED"/>
    <property type="match status" value="1"/>
</dbReference>
<dbReference type="SUPFAM" id="SSF48371">
    <property type="entry name" value="ARM repeat"/>
    <property type="match status" value="2"/>
</dbReference>
<name>A0A512M9B7_9BACT</name>
<dbReference type="Gene3D" id="3.40.50.1110">
    <property type="entry name" value="SGNH hydrolase"/>
    <property type="match status" value="1"/>
</dbReference>
<feature type="chain" id="PRO_5022106535" evidence="5">
    <location>
        <begin position="41"/>
        <end position="1341"/>
    </location>
</feature>
<evidence type="ECO:0000313" key="10">
    <source>
        <dbReference type="Proteomes" id="UP000321577"/>
    </source>
</evidence>
<keyword evidence="1" id="KW-0813">Transport</keyword>
<evidence type="ECO:0000256" key="4">
    <source>
        <dbReference type="ARBA" id="ARBA00023008"/>
    </source>
</evidence>
<dbReference type="InterPro" id="IPR013830">
    <property type="entry name" value="SGNH_hydro"/>
</dbReference>
<dbReference type="InterPro" id="IPR011042">
    <property type="entry name" value="6-blade_b-propeller_TolB-like"/>
</dbReference>
<dbReference type="OrthoDB" id="174301at2"/>
<keyword evidence="10" id="KW-1185">Reference proteome</keyword>
<keyword evidence="2" id="KW-0479">Metal-binding</keyword>
<dbReference type="PANTHER" id="PTHR33546:SF1">
    <property type="entry name" value="LARGE, MULTIFUNCTIONAL SECRETED PROTEIN"/>
    <property type="match status" value="1"/>
</dbReference>
<protein>
    <submittedName>
        <fullName evidence="9">Azurin</fullName>
    </submittedName>
</protein>
<evidence type="ECO:0000259" key="7">
    <source>
        <dbReference type="Pfam" id="PF13472"/>
    </source>
</evidence>
<dbReference type="Pfam" id="PF00127">
    <property type="entry name" value="Copper-bind"/>
    <property type="match status" value="1"/>
</dbReference>
<dbReference type="InterPro" id="IPR008972">
    <property type="entry name" value="Cupredoxin"/>
</dbReference>
<dbReference type="Pfam" id="PF13472">
    <property type="entry name" value="Lipase_GDSL_2"/>
    <property type="match status" value="1"/>
</dbReference>
<dbReference type="PROSITE" id="PS00196">
    <property type="entry name" value="COPPER_BLUE"/>
    <property type="match status" value="1"/>
</dbReference>
<keyword evidence="5" id="KW-0732">Signal</keyword>
<reference evidence="9 10" key="1">
    <citation type="submission" date="2019-07" db="EMBL/GenBank/DDBJ databases">
        <title>Whole genome shotgun sequence of Brevifollis gellanilyticus NBRC 108608.</title>
        <authorList>
            <person name="Hosoyama A."/>
            <person name="Uohara A."/>
            <person name="Ohji S."/>
            <person name="Ichikawa N."/>
        </authorList>
    </citation>
    <scope>NUCLEOTIDE SEQUENCE [LARGE SCALE GENOMIC DNA]</scope>
    <source>
        <strain evidence="9 10">NBRC 108608</strain>
    </source>
</reference>
<dbReference type="GO" id="GO:0009055">
    <property type="term" value="F:electron transfer activity"/>
    <property type="evidence" value="ECO:0007669"/>
    <property type="project" value="InterPro"/>
</dbReference>
<dbReference type="InterPro" id="IPR055557">
    <property type="entry name" value="DUF7133"/>
</dbReference>
<evidence type="ECO:0000256" key="2">
    <source>
        <dbReference type="ARBA" id="ARBA00022723"/>
    </source>
</evidence>
<dbReference type="Gene3D" id="2.120.10.30">
    <property type="entry name" value="TolB, C-terminal domain"/>
    <property type="match status" value="1"/>
</dbReference>
<evidence type="ECO:0000259" key="8">
    <source>
        <dbReference type="Pfam" id="PF23500"/>
    </source>
</evidence>
<dbReference type="Pfam" id="PF23500">
    <property type="entry name" value="DUF7133"/>
    <property type="match status" value="1"/>
</dbReference>
<dbReference type="CDD" id="cd04233">
    <property type="entry name" value="Auracyanin"/>
    <property type="match status" value="1"/>
</dbReference>
<gene>
    <name evidence="9" type="ORF">BGE01nite_26280</name>
</gene>
<dbReference type="Gene3D" id="2.60.40.420">
    <property type="entry name" value="Cupredoxins - blue copper proteins"/>
    <property type="match status" value="1"/>
</dbReference>
<organism evidence="9 10">
    <name type="scientific">Brevifollis gellanilyticus</name>
    <dbReference type="NCBI Taxonomy" id="748831"/>
    <lineage>
        <taxon>Bacteria</taxon>
        <taxon>Pseudomonadati</taxon>
        <taxon>Verrucomicrobiota</taxon>
        <taxon>Verrucomicrobiia</taxon>
        <taxon>Verrucomicrobiales</taxon>
        <taxon>Verrucomicrobiaceae</taxon>
    </lineage>
</organism>
<dbReference type="GO" id="GO:0005507">
    <property type="term" value="F:copper ion binding"/>
    <property type="evidence" value="ECO:0007669"/>
    <property type="project" value="InterPro"/>
</dbReference>
<dbReference type="InterPro" id="IPR011989">
    <property type="entry name" value="ARM-like"/>
</dbReference>
<dbReference type="Pfam" id="PF13646">
    <property type="entry name" value="HEAT_2"/>
    <property type="match status" value="1"/>
</dbReference>
<dbReference type="SUPFAM" id="SSF52266">
    <property type="entry name" value="SGNH hydrolase"/>
    <property type="match status" value="1"/>
</dbReference>
<dbReference type="SUPFAM" id="SSF63829">
    <property type="entry name" value="Calcium-dependent phosphotriesterase"/>
    <property type="match status" value="1"/>
</dbReference>
<evidence type="ECO:0000259" key="6">
    <source>
        <dbReference type="Pfam" id="PF00127"/>
    </source>
</evidence>
<feature type="signal peptide" evidence="5">
    <location>
        <begin position="1"/>
        <end position="40"/>
    </location>
</feature>
<dbReference type="NCBIfam" id="TIGR02604">
    <property type="entry name" value="Piru_Ver_Nterm"/>
    <property type="match status" value="1"/>
</dbReference>
<dbReference type="Proteomes" id="UP000321577">
    <property type="component" value="Unassembled WGS sequence"/>
</dbReference>
<accession>A0A512M9B7</accession>
<sequence>MLFPKGCVAPPVISAPRPEFMKPSLVSFLAALALAAPASAQLELKTGDSIAILGNGVADRSQHYGWLEGMIVAANPEKDLTFRNLAFAGDEVQTWHRVDDFGSRNEWLAKVKADVIFAFYGYNESFKGYEGIETFKKNLAQFIEDTKKQNYSGKGNPRIVLFSPIALEKLENPSLPPVTDKNTNIQNYTAAMNEVATAAGVTLVNLYEPTLKAYEAAKEPLTLNGLMQNSPGDKAIAAAAFKALTGKDAPEVSDKLRQAILSKNWEWHQRYRTVDGYNVYGGRSGLAYAANIGGFKQNEKNPEKPYVSNYQTMKQEMTQRDVKTANRDLRVQAIAKGGDLEVKDDNLPAVDPVGSNMPDPKSGKEFNKVPMTGMTFTEDGLIAIPDAKASMKDIQVEKGLKLTLFADEKMFPELVNPVAMQWDTKGRLWVSAWLNYPERTPTSKKGDSLLIFEDTNNDGVADKMTEFADDLNCPTGFQIYKDGVIVMQSPSLVYIADTDGDGKGDKRERILTGLCAADSHHETCYLSYDNGGAIYPSDGVFHRSQVETLYGAVRNTNGAIYRYDLNRQKLERFTTDACVNPHGKIWDRWGNAYFTDATGNVNTFAEASSSYLPIEGGGSAKMKEFWVRPARPSPGNMIISSRHFPDDWQNNFLNTNVISFQGIWRVPLSQDGAGMKGEVSNEMVKADPAVYPTFRPSCISVGLDGAMYFCDWSNATIGHMQHHLRDPNRDHKHGRIYKLTYEGRELLKPKKIAGESIANLLELLKEWEDITRQLAKVELAKHDRKEVAAATKKWAANLDKNDKEYEHHLLEALWVHQWVDVVDEDLLKQVLKSPEPRARAAATRVLCYWRDNVPDALTLLKSSVNDDDMRVRMHAVRALSFYQPTDKAQQALEISYDVLKHPSDYYIDHVFSEARKGLQSVIKSKVLPQDPAALAEFISKSTDGDLNGLPDIEPVLIEKLTRPKLRADVRLSAMDALVKLKGNDRPVEILNILKLLDAREGSGSTADEIGKMFLTDKPGIITRHGLTLKALAKEAKTVQVKRAAFAALVYAARGPDEIWKENASDGGQLNYLVESIANLPASEAALRAKFQPHLSALLSDGKLNGGRLRAVLTALPLTGPENAATNFKLVAQHLIDGKERNTAAKALVKFPKASWDASLAKPVTDSVLAYAQTVKPADRSQPEYVEVIAAAKEMAALQGDAGKAVLDQIRAVSVDVFVVHTVHEQLRFDATKIEVKAGKNFEVIFENDDGMPHNFVIVPPGKHLEIGNAAMTMTPDKLDKQGRAFMPAAFEKEIIAATKLLEPGQRETLKLKAPGQPGEYEFVCTFPGHALIMWGTLSVTK</sequence>
<dbReference type="InterPro" id="IPR016024">
    <property type="entry name" value="ARM-type_fold"/>
</dbReference>
<feature type="domain" description="DUF7133" evidence="8">
    <location>
        <begin position="388"/>
        <end position="741"/>
    </location>
</feature>
<evidence type="ECO:0000256" key="5">
    <source>
        <dbReference type="SAM" id="SignalP"/>
    </source>
</evidence>
<comment type="caution">
    <text evidence="9">The sequence shown here is derived from an EMBL/GenBank/DDBJ whole genome shotgun (WGS) entry which is preliminary data.</text>
</comment>
<evidence type="ECO:0000256" key="1">
    <source>
        <dbReference type="ARBA" id="ARBA00022448"/>
    </source>
</evidence>
<keyword evidence="3" id="KW-0249">Electron transport</keyword>
<dbReference type="InterPro" id="IPR013428">
    <property type="entry name" value="Membrane-bound_put_N"/>
</dbReference>
<proteinExistence type="predicted"/>
<feature type="domain" description="Blue (type 1) copper" evidence="6">
    <location>
        <begin position="1223"/>
        <end position="1339"/>
    </location>
</feature>
<dbReference type="GO" id="GO:0016788">
    <property type="term" value="F:hydrolase activity, acting on ester bonds"/>
    <property type="evidence" value="ECO:0007669"/>
    <property type="project" value="UniProtKB-ARBA"/>
</dbReference>
<dbReference type="CDD" id="cd01834">
    <property type="entry name" value="SGNH_hydrolase_like_2"/>
    <property type="match status" value="1"/>
</dbReference>
<evidence type="ECO:0000313" key="9">
    <source>
        <dbReference type="EMBL" id="GEP43337.1"/>
    </source>
</evidence>